<protein>
    <submittedName>
        <fullName evidence="3">Uncharacterized protein</fullName>
    </submittedName>
</protein>
<keyword evidence="2" id="KW-1185">Reference proteome</keyword>
<feature type="compositionally biased region" description="Polar residues" evidence="1">
    <location>
        <begin position="134"/>
        <end position="144"/>
    </location>
</feature>
<dbReference type="RefSeq" id="XP_033461302.1">
    <property type="nucleotide sequence ID" value="XM_033599439.1"/>
</dbReference>
<evidence type="ECO:0000313" key="3">
    <source>
        <dbReference type="RefSeq" id="XP_033461302.1"/>
    </source>
</evidence>
<evidence type="ECO:0000313" key="2">
    <source>
        <dbReference type="Proteomes" id="UP000504637"/>
    </source>
</evidence>
<accession>A0A6J3M881</accession>
<proteinExistence type="predicted"/>
<reference evidence="3" key="2">
    <citation type="submission" date="2020-04" db="EMBL/GenBank/DDBJ databases">
        <authorList>
            <consortium name="NCBI Genome Project"/>
        </authorList>
    </citation>
    <scope>NUCLEOTIDE SEQUENCE</scope>
    <source>
        <strain evidence="3">CBS 342.82</strain>
    </source>
</reference>
<dbReference type="AlphaFoldDB" id="A0A6J3M881"/>
<organism evidence="3">
    <name type="scientific">Dissoconium aciculare CBS 342.82</name>
    <dbReference type="NCBI Taxonomy" id="1314786"/>
    <lineage>
        <taxon>Eukaryota</taxon>
        <taxon>Fungi</taxon>
        <taxon>Dikarya</taxon>
        <taxon>Ascomycota</taxon>
        <taxon>Pezizomycotina</taxon>
        <taxon>Dothideomycetes</taxon>
        <taxon>Dothideomycetidae</taxon>
        <taxon>Mycosphaerellales</taxon>
        <taxon>Dissoconiaceae</taxon>
        <taxon>Dissoconium</taxon>
    </lineage>
</organism>
<dbReference type="Proteomes" id="UP000504637">
    <property type="component" value="Unplaced"/>
</dbReference>
<sequence length="168" mass="18485">MLLFSSITTTIGSQRKINGARLSHSIIVYRGMVQEFFSLRLDNRPPLRIASFSSLGRSRCSAPRADPCPQSHPEDIHVCKFISLLRVSTTRLGIGMLHGTRLVQDSTTFLNSDSTMLGFARLLSFKDHRKNKTNPRTAFGNPSKTTSLLSSGLTPRVALIKRSGLGSP</sequence>
<gene>
    <name evidence="3" type="ORF">K489DRAFT_178385</name>
</gene>
<name>A0A6J3M881_9PEZI</name>
<reference evidence="3" key="3">
    <citation type="submission" date="2025-08" db="UniProtKB">
        <authorList>
            <consortium name="RefSeq"/>
        </authorList>
    </citation>
    <scope>IDENTIFICATION</scope>
    <source>
        <strain evidence="3">CBS 342.82</strain>
    </source>
</reference>
<dbReference type="GeneID" id="54357238"/>
<reference evidence="3" key="1">
    <citation type="submission" date="2020-01" db="EMBL/GenBank/DDBJ databases">
        <authorList>
            <consortium name="DOE Joint Genome Institute"/>
            <person name="Haridas S."/>
            <person name="Albert R."/>
            <person name="Binder M."/>
            <person name="Bloem J."/>
            <person name="Labutti K."/>
            <person name="Salamov A."/>
            <person name="Andreopoulos B."/>
            <person name="Baker S.E."/>
            <person name="Barry K."/>
            <person name="Bills G."/>
            <person name="Bluhm B.H."/>
            <person name="Cannon C."/>
            <person name="Castanera R."/>
            <person name="Culley D.E."/>
            <person name="Daum C."/>
            <person name="Ezra D."/>
            <person name="Gonzalez J.B."/>
            <person name="Henrissat B."/>
            <person name="Kuo A."/>
            <person name="Liang C."/>
            <person name="Lipzen A."/>
            <person name="Lutzoni F."/>
            <person name="Magnuson J."/>
            <person name="Mondo S."/>
            <person name="Nolan M."/>
            <person name="Ohm R."/>
            <person name="Pangilinan J."/>
            <person name="Park H.-J."/>
            <person name="Ramirez L."/>
            <person name="Alfaro M."/>
            <person name="Sun H."/>
            <person name="Tritt A."/>
            <person name="Yoshinaga Y."/>
            <person name="Zwiers L.-H."/>
            <person name="Turgeon B.G."/>
            <person name="Goodwin S.B."/>
            <person name="Spatafora J.W."/>
            <person name="Crous P.W."/>
            <person name="Grigoriev I.V."/>
        </authorList>
    </citation>
    <scope>NUCLEOTIDE SEQUENCE</scope>
    <source>
        <strain evidence="3">CBS 342.82</strain>
    </source>
</reference>
<feature type="region of interest" description="Disordered" evidence="1">
    <location>
        <begin position="131"/>
        <end position="150"/>
    </location>
</feature>
<evidence type="ECO:0000256" key="1">
    <source>
        <dbReference type="SAM" id="MobiDB-lite"/>
    </source>
</evidence>